<accession>A0A0H5PZC5</accession>
<evidence type="ECO:0000313" key="1">
    <source>
        <dbReference type="EMBL" id="CRY94540.1"/>
    </source>
</evidence>
<dbReference type="AlphaFoldDB" id="A0A0H5PZC5"/>
<sequence>MQTKEAIQLEGKYKLDNDYLKSDNLTLKVGTRHRAKRGQAKRFIGAVDSAKPEPEAFSYISSLYAVQGSKNSYELESGGVYYRLVVTGLNTVEIQEKQKEKALVFSSEMAVL</sequence>
<name>A0A0H5PZC5_9ZZZZ</name>
<dbReference type="EMBL" id="LN852946">
    <property type="protein sequence ID" value="CRY94540.1"/>
    <property type="molecule type" value="Genomic_DNA"/>
</dbReference>
<reference evidence="1" key="1">
    <citation type="submission" date="2015-06" db="EMBL/GenBank/DDBJ databases">
        <authorList>
            <person name="Joergensen T."/>
        </authorList>
    </citation>
    <scope>NUCLEOTIDE SEQUENCE</scope>
    <source>
        <strain evidence="1">RGRH0274</strain>
    </source>
</reference>
<proteinExistence type="predicted"/>
<protein>
    <submittedName>
        <fullName evidence="1">Uncharacterized protein</fullName>
    </submittedName>
</protein>
<reference evidence="1" key="2">
    <citation type="submission" date="2015-07" db="EMBL/GenBank/DDBJ databases">
        <title>Plasmids, circular viruses and viroids from rat gut.</title>
        <authorList>
            <person name="Jorgensen T.J."/>
            <person name="Hansen M.A."/>
            <person name="Xu Z."/>
            <person name="Tabak M.A."/>
            <person name="Sorensen S.J."/>
            <person name="Hansen L.H."/>
        </authorList>
    </citation>
    <scope>NUCLEOTIDE SEQUENCE</scope>
    <source>
        <strain evidence="1">RGRH0274</strain>
    </source>
</reference>
<organism evidence="1">
    <name type="scientific">uncultured prokaryote</name>
    <dbReference type="NCBI Taxonomy" id="198431"/>
    <lineage>
        <taxon>unclassified sequences</taxon>
        <taxon>environmental samples</taxon>
    </lineage>
</organism>